<gene>
    <name evidence="6" type="ORF">IAC10_13165</name>
</gene>
<dbReference type="Gene3D" id="3.20.20.70">
    <property type="entry name" value="Aldolase class I"/>
    <property type="match status" value="1"/>
</dbReference>
<evidence type="ECO:0000256" key="2">
    <source>
        <dbReference type="ARBA" id="ARBA00022723"/>
    </source>
</evidence>
<dbReference type="PANTHER" id="PTHR11228:SF7">
    <property type="entry name" value="PQQA PEPTIDE CYCLASE"/>
    <property type="match status" value="1"/>
</dbReference>
<keyword evidence="4" id="KW-0411">Iron-sulfur</keyword>
<dbReference type="Proteomes" id="UP000823928">
    <property type="component" value="Unassembled WGS sequence"/>
</dbReference>
<dbReference type="InterPro" id="IPR023885">
    <property type="entry name" value="4Fe4S-binding_SPASM_dom"/>
</dbReference>
<dbReference type="SFLD" id="SFLDG01386">
    <property type="entry name" value="main_SPASM_domain-containing"/>
    <property type="match status" value="1"/>
</dbReference>
<dbReference type="SFLD" id="SFLDG01067">
    <property type="entry name" value="SPASM/twitch_domain_containing"/>
    <property type="match status" value="1"/>
</dbReference>
<dbReference type="SUPFAM" id="SSF102114">
    <property type="entry name" value="Radical SAM enzymes"/>
    <property type="match status" value="1"/>
</dbReference>
<name>A0A9D1JPF6_9BACT</name>
<accession>A0A9D1JPF6</accession>
<dbReference type="SFLD" id="SFLDS00029">
    <property type="entry name" value="Radical_SAM"/>
    <property type="match status" value="1"/>
</dbReference>
<evidence type="ECO:0000313" key="7">
    <source>
        <dbReference type="Proteomes" id="UP000823928"/>
    </source>
</evidence>
<keyword evidence="1" id="KW-0949">S-adenosyl-L-methionine</keyword>
<reference evidence="6" key="2">
    <citation type="journal article" date="2021" name="PeerJ">
        <title>Extensive microbial diversity within the chicken gut microbiome revealed by metagenomics and culture.</title>
        <authorList>
            <person name="Gilroy R."/>
            <person name="Ravi A."/>
            <person name="Getino M."/>
            <person name="Pursley I."/>
            <person name="Horton D.L."/>
            <person name="Alikhan N.F."/>
            <person name="Baker D."/>
            <person name="Gharbi K."/>
            <person name="Hall N."/>
            <person name="Watson M."/>
            <person name="Adriaenssens E.M."/>
            <person name="Foster-Nyarko E."/>
            <person name="Jarju S."/>
            <person name="Secka A."/>
            <person name="Antonio M."/>
            <person name="Oren A."/>
            <person name="Chaudhuri R.R."/>
            <person name="La Ragione R."/>
            <person name="Hildebrand F."/>
            <person name="Pallen M.J."/>
        </authorList>
    </citation>
    <scope>NUCLEOTIDE SEQUENCE</scope>
    <source>
        <strain evidence="6">6276</strain>
    </source>
</reference>
<sequence length="411" mass="47204">MLTRLTFMYVINKNIILVEGAKNAAIYNLNDGNVYSINSVAFNLIKNYIEKKPITDDTHQDYLEKLRKHGLISNCFEPQLYSSDIKKEIVLNHAWLELTGECNYHCLHCYEGNTHKKSSHALSENDWIRILKELKQANCQSIQFTGGEPCLNNSFPRILKYASLLGFKKITVFTNTSLLSEELINLFAGLNITVRFSIYGHTASVHDNITQLKGSFEKTVENVKKMLQHGIAISAAITLMKENEFYLKNIEYFVSTLGIKHYNIDVIREVYNGTQSRHLPAIPEIKFLRTITKPNFSITEERFKLALSTNTCWYGKFAISPEGLVFPCIFERNIILGNLSNQSVNDILESKELKKCWFLDFSQINDCKVCEYRFACKDCRALGRSKCNNLFDKNPRCLYNPYTGVWNSPST</sequence>
<evidence type="ECO:0000259" key="5">
    <source>
        <dbReference type="PROSITE" id="PS51918"/>
    </source>
</evidence>
<keyword evidence="2" id="KW-0479">Metal-binding</keyword>
<dbReference type="GO" id="GO:0003824">
    <property type="term" value="F:catalytic activity"/>
    <property type="evidence" value="ECO:0007669"/>
    <property type="project" value="InterPro"/>
</dbReference>
<dbReference type="PROSITE" id="PS51918">
    <property type="entry name" value="RADICAL_SAM"/>
    <property type="match status" value="1"/>
</dbReference>
<evidence type="ECO:0000313" key="6">
    <source>
        <dbReference type="EMBL" id="HIS37549.1"/>
    </source>
</evidence>
<dbReference type="AlphaFoldDB" id="A0A9D1JPF6"/>
<reference evidence="6" key="1">
    <citation type="submission" date="2020-10" db="EMBL/GenBank/DDBJ databases">
        <authorList>
            <person name="Gilroy R."/>
        </authorList>
    </citation>
    <scope>NUCLEOTIDE SEQUENCE</scope>
    <source>
        <strain evidence="6">6276</strain>
    </source>
</reference>
<feature type="domain" description="Radical SAM core" evidence="5">
    <location>
        <begin position="88"/>
        <end position="304"/>
    </location>
</feature>
<protein>
    <submittedName>
        <fullName evidence="6">Radical SAM protein</fullName>
    </submittedName>
</protein>
<evidence type="ECO:0000256" key="3">
    <source>
        <dbReference type="ARBA" id="ARBA00023004"/>
    </source>
</evidence>
<dbReference type="InterPro" id="IPR058240">
    <property type="entry name" value="rSAM_sf"/>
</dbReference>
<dbReference type="CDD" id="cd01335">
    <property type="entry name" value="Radical_SAM"/>
    <property type="match status" value="1"/>
</dbReference>
<dbReference type="EMBL" id="DVIU01000270">
    <property type="protein sequence ID" value="HIS37549.1"/>
    <property type="molecule type" value="Genomic_DNA"/>
</dbReference>
<proteinExistence type="predicted"/>
<dbReference type="InterPro" id="IPR013785">
    <property type="entry name" value="Aldolase_TIM"/>
</dbReference>
<dbReference type="GO" id="GO:0051536">
    <property type="term" value="F:iron-sulfur cluster binding"/>
    <property type="evidence" value="ECO:0007669"/>
    <property type="project" value="UniProtKB-KW"/>
</dbReference>
<organism evidence="6 7">
    <name type="scientific">Candidatus Scatousia excrementigallinarum</name>
    <dbReference type="NCBI Taxonomy" id="2840935"/>
    <lineage>
        <taxon>Bacteria</taxon>
        <taxon>Candidatus Scatousia</taxon>
    </lineage>
</organism>
<comment type="caution">
    <text evidence="6">The sequence shown here is derived from an EMBL/GenBank/DDBJ whole genome shotgun (WGS) entry which is preliminary data.</text>
</comment>
<keyword evidence="3" id="KW-0408">Iron</keyword>
<dbReference type="PANTHER" id="PTHR11228">
    <property type="entry name" value="RADICAL SAM DOMAIN PROTEIN"/>
    <property type="match status" value="1"/>
</dbReference>
<evidence type="ECO:0000256" key="1">
    <source>
        <dbReference type="ARBA" id="ARBA00022691"/>
    </source>
</evidence>
<dbReference type="Pfam" id="PF13186">
    <property type="entry name" value="SPASM"/>
    <property type="match status" value="1"/>
</dbReference>
<evidence type="ECO:0000256" key="4">
    <source>
        <dbReference type="ARBA" id="ARBA00023014"/>
    </source>
</evidence>
<dbReference type="Pfam" id="PF04055">
    <property type="entry name" value="Radical_SAM"/>
    <property type="match status" value="1"/>
</dbReference>
<dbReference type="InterPro" id="IPR007197">
    <property type="entry name" value="rSAM"/>
</dbReference>
<dbReference type="InterPro" id="IPR050377">
    <property type="entry name" value="Radical_SAM_PqqE_MftC-like"/>
</dbReference>
<dbReference type="GO" id="GO:0046872">
    <property type="term" value="F:metal ion binding"/>
    <property type="evidence" value="ECO:0007669"/>
    <property type="project" value="UniProtKB-KW"/>
</dbReference>